<dbReference type="Pfam" id="PF01361">
    <property type="entry name" value="Tautomerase"/>
    <property type="match status" value="1"/>
</dbReference>
<evidence type="ECO:0000256" key="1">
    <source>
        <dbReference type="ARBA" id="ARBA00023235"/>
    </source>
</evidence>
<reference evidence="3 4" key="1">
    <citation type="submission" date="2017-10" db="EMBL/GenBank/DDBJ databases">
        <title>Sequencing the genomes of 1000 actinobacteria strains.</title>
        <authorList>
            <person name="Klenk H.-P."/>
        </authorList>
    </citation>
    <scope>NUCLEOTIDE SEQUENCE [LARGE SCALE GENOMIC DNA]</scope>
    <source>
        <strain evidence="3 4">DSM 20688</strain>
    </source>
</reference>
<dbReference type="Gene3D" id="3.30.429.10">
    <property type="entry name" value="Macrophage Migration Inhibitory Factor"/>
    <property type="match status" value="1"/>
</dbReference>
<dbReference type="GO" id="GO:0016853">
    <property type="term" value="F:isomerase activity"/>
    <property type="evidence" value="ECO:0007669"/>
    <property type="project" value="UniProtKB-KW"/>
</dbReference>
<dbReference type="EMBL" id="PDJF01000001">
    <property type="protein sequence ID" value="PFG28204.1"/>
    <property type="molecule type" value="Genomic_DNA"/>
</dbReference>
<dbReference type="Proteomes" id="UP000221653">
    <property type="component" value="Unassembled WGS sequence"/>
</dbReference>
<gene>
    <name evidence="3" type="ORF">ATK06_1306</name>
</gene>
<name>A0A2A9DNM8_9CORY</name>
<comment type="caution">
    <text evidence="3">The sequence shown here is derived from an EMBL/GenBank/DDBJ whole genome shotgun (WGS) entry which is preliminary data.</text>
</comment>
<dbReference type="STRING" id="1724.GCA_001044175_01510"/>
<dbReference type="InterPro" id="IPR014347">
    <property type="entry name" value="Tautomerase/MIF_sf"/>
</dbReference>
<protein>
    <submittedName>
        <fullName evidence="3">4-oxalocrotonate tautomerase</fullName>
    </submittedName>
</protein>
<evidence type="ECO:0000313" key="3">
    <source>
        <dbReference type="EMBL" id="PFG28204.1"/>
    </source>
</evidence>
<accession>A0A2A9DNM8</accession>
<keyword evidence="4" id="KW-1185">Reference proteome</keyword>
<keyword evidence="1" id="KW-0413">Isomerase</keyword>
<evidence type="ECO:0000259" key="2">
    <source>
        <dbReference type="Pfam" id="PF01361"/>
    </source>
</evidence>
<dbReference type="OrthoDB" id="4965437at2"/>
<feature type="domain" description="4-oxalocrotonate tautomerase-like" evidence="2">
    <location>
        <begin position="2"/>
        <end position="60"/>
    </location>
</feature>
<dbReference type="AlphaFoldDB" id="A0A2A9DNM8"/>
<dbReference type="SUPFAM" id="SSF55331">
    <property type="entry name" value="Tautomerase/MIF"/>
    <property type="match status" value="1"/>
</dbReference>
<evidence type="ECO:0000313" key="4">
    <source>
        <dbReference type="Proteomes" id="UP000221653"/>
    </source>
</evidence>
<organism evidence="3 4">
    <name type="scientific">Corynebacterium renale</name>
    <dbReference type="NCBI Taxonomy" id="1724"/>
    <lineage>
        <taxon>Bacteria</taxon>
        <taxon>Bacillati</taxon>
        <taxon>Actinomycetota</taxon>
        <taxon>Actinomycetes</taxon>
        <taxon>Mycobacteriales</taxon>
        <taxon>Corynebacteriaceae</taxon>
        <taxon>Corynebacterium</taxon>
    </lineage>
</organism>
<dbReference type="RefSeq" id="WP_048379833.1">
    <property type="nucleotide sequence ID" value="NZ_LDYE01000005.1"/>
</dbReference>
<dbReference type="InterPro" id="IPR004370">
    <property type="entry name" value="4-OT-like_dom"/>
</dbReference>
<proteinExistence type="predicted"/>
<sequence length="61" mass="6474">MPIIHASIAAGRTDDQVEKFVEGVVKVASETLNAPESAVTVIVNQIPHNHLATNGVLKSKQ</sequence>